<gene>
    <name evidence="1" type="ORF">EVJ58_g9776</name>
</gene>
<evidence type="ECO:0000313" key="2">
    <source>
        <dbReference type="Proteomes" id="UP000298390"/>
    </source>
</evidence>
<proteinExistence type="predicted"/>
<comment type="caution">
    <text evidence="1">The sequence shown here is derived from an EMBL/GenBank/DDBJ whole genome shotgun (WGS) entry which is preliminary data.</text>
</comment>
<dbReference type="AlphaFoldDB" id="A0A4Y9XWC0"/>
<dbReference type="EMBL" id="SEKV01000909">
    <property type="protein sequence ID" value="TFY52859.1"/>
    <property type="molecule type" value="Genomic_DNA"/>
</dbReference>
<accession>A0A4Y9XWC0</accession>
<name>A0A4Y9XWC0_9APHY</name>
<organism evidence="1 2">
    <name type="scientific">Rhodofomes roseus</name>
    <dbReference type="NCBI Taxonomy" id="34475"/>
    <lineage>
        <taxon>Eukaryota</taxon>
        <taxon>Fungi</taxon>
        <taxon>Dikarya</taxon>
        <taxon>Basidiomycota</taxon>
        <taxon>Agaricomycotina</taxon>
        <taxon>Agaricomycetes</taxon>
        <taxon>Polyporales</taxon>
        <taxon>Rhodofomes</taxon>
    </lineage>
</organism>
<reference evidence="1 2" key="1">
    <citation type="submission" date="2019-01" db="EMBL/GenBank/DDBJ databases">
        <title>Genome sequencing of the rare red list fungi Fomitopsis rosea.</title>
        <authorList>
            <person name="Buettner E."/>
            <person name="Kellner H."/>
        </authorList>
    </citation>
    <scope>NUCLEOTIDE SEQUENCE [LARGE SCALE GENOMIC DNA]</scope>
    <source>
        <strain evidence="1 2">DSM 105464</strain>
    </source>
</reference>
<sequence length="132" mass="14183">MHSELTLDDMHKSTLGNVHSTMLSNLCGGMMPGNVHGTTNNVHDVLTLSNMHRAMLSSPHGLTFNNPHNLTFNGPHGLTFDDPYNLVFDDLHGPTLDSVNMSNDGHDLILGSNTNYYTSSLTGALSFSSGLG</sequence>
<dbReference type="Proteomes" id="UP000298390">
    <property type="component" value="Unassembled WGS sequence"/>
</dbReference>
<evidence type="ECO:0000313" key="1">
    <source>
        <dbReference type="EMBL" id="TFY52859.1"/>
    </source>
</evidence>
<protein>
    <submittedName>
        <fullName evidence="1">Uncharacterized protein</fullName>
    </submittedName>
</protein>